<dbReference type="EMBL" id="KQ980854">
    <property type="protein sequence ID" value="KYN12163.1"/>
    <property type="molecule type" value="Genomic_DNA"/>
</dbReference>
<feature type="compositionally biased region" description="Basic residues" evidence="1">
    <location>
        <begin position="27"/>
        <end position="39"/>
    </location>
</feature>
<evidence type="ECO:0000313" key="2">
    <source>
        <dbReference type="EMBL" id="KYN12163.1"/>
    </source>
</evidence>
<organism evidence="2 3">
    <name type="scientific">Trachymyrmex cornetzi</name>
    <dbReference type="NCBI Taxonomy" id="471704"/>
    <lineage>
        <taxon>Eukaryota</taxon>
        <taxon>Metazoa</taxon>
        <taxon>Ecdysozoa</taxon>
        <taxon>Arthropoda</taxon>
        <taxon>Hexapoda</taxon>
        <taxon>Insecta</taxon>
        <taxon>Pterygota</taxon>
        <taxon>Neoptera</taxon>
        <taxon>Endopterygota</taxon>
        <taxon>Hymenoptera</taxon>
        <taxon>Apocrita</taxon>
        <taxon>Aculeata</taxon>
        <taxon>Formicoidea</taxon>
        <taxon>Formicidae</taxon>
        <taxon>Myrmicinae</taxon>
        <taxon>Trachymyrmex</taxon>
    </lineage>
</organism>
<evidence type="ECO:0000313" key="3">
    <source>
        <dbReference type="Proteomes" id="UP000078492"/>
    </source>
</evidence>
<feature type="non-terminal residue" evidence="2">
    <location>
        <position position="1"/>
    </location>
</feature>
<reference evidence="2 3" key="1">
    <citation type="submission" date="2015-09" db="EMBL/GenBank/DDBJ databases">
        <title>Trachymyrmex cornetzi WGS genome.</title>
        <authorList>
            <person name="Nygaard S."/>
            <person name="Hu H."/>
            <person name="Boomsma J."/>
            <person name="Zhang G."/>
        </authorList>
    </citation>
    <scope>NUCLEOTIDE SEQUENCE [LARGE SCALE GENOMIC DNA]</scope>
    <source>
        <strain evidence="2">Tcor2-1</strain>
        <tissue evidence="2">Whole body</tissue>
    </source>
</reference>
<feature type="region of interest" description="Disordered" evidence="1">
    <location>
        <begin position="1"/>
        <end position="68"/>
    </location>
</feature>
<protein>
    <submittedName>
        <fullName evidence="2">Uncharacterized protein</fullName>
    </submittedName>
</protein>
<keyword evidence="3" id="KW-1185">Reference proteome</keyword>
<evidence type="ECO:0000256" key="1">
    <source>
        <dbReference type="SAM" id="MobiDB-lite"/>
    </source>
</evidence>
<proteinExistence type="predicted"/>
<accession>A0A151IWK8</accession>
<dbReference type="Proteomes" id="UP000078492">
    <property type="component" value="Unassembled WGS sequence"/>
</dbReference>
<dbReference type="AlphaFoldDB" id="A0A151IWK8"/>
<gene>
    <name evidence="2" type="ORF">ALC57_15655</name>
</gene>
<name>A0A151IWK8_9HYME</name>
<sequence>RSVTRRHANGHGSSAYGARWNRDRLLKRGGKRNSGRKASRRSEWRREKERRRNKSGKNESIGGVFHDAPLEALQVGERNRRSQADLGPPFCDNGREGVCLSDWLIYGLLSSWTSFYRLFGCTHRRVLQPPGNPATLPPHTVASPTPLPTVTCSLSPPRPSAVSSRAHTRTYIRLRAYAHGKNAKSRVAEESSRKIAGVSYTARSRAACFYLPSENVDCNISLPLNRTRLSLSPSFSRTNVVQTDTIASSPLGFLI</sequence>